<evidence type="ECO:0000256" key="1">
    <source>
        <dbReference type="SAM" id="MobiDB-lite"/>
    </source>
</evidence>
<protein>
    <submittedName>
        <fullName evidence="2">Uncharacterized protein</fullName>
    </submittedName>
</protein>
<organism evidence="2 3">
    <name type="scientific">Penicillium alfredii</name>
    <dbReference type="NCBI Taxonomy" id="1506179"/>
    <lineage>
        <taxon>Eukaryota</taxon>
        <taxon>Fungi</taxon>
        <taxon>Dikarya</taxon>
        <taxon>Ascomycota</taxon>
        <taxon>Pezizomycotina</taxon>
        <taxon>Eurotiomycetes</taxon>
        <taxon>Eurotiomycetidae</taxon>
        <taxon>Eurotiales</taxon>
        <taxon>Aspergillaceae</taxon>
        <taxon>Penicillium</taxon>
    </lineage>
</organism>
<feature type="compositionally biased region" description="Polar residues" evidence="1">
    <location>
        <begin position="346"/>
        <end position="358"/>
    </location>
</feature>
<proteinExistence type="predicted"/>
<dbReference type="OrthoDB" id="5398515at2759"/>
<dbReference type="RefSeq" id="XP_056511030.1">
    <property type="nucleotide sequence ID" value="XM_056655417.1"/>
</dbReference>
<dbReference type="AlphaFoldDB" id="A0A9W9F8M4"/>
<evidence type="ECO:0000313" key="2">
    <source>
        <dbReference type="EMBL" id="KAJ5095479.1"/>
    </source>
</evidence>
<sequence>MATTPPPPSPSALRVPAAPRHGAGYDQYSPYPTRTSARLANQRARSIQRTPSPGFANGDGRAGSRGSPKKQRKVEVPKASSSTGESFLSPPSPPSTANRRGKAAYSLSMAASASHSSDIPIPFALSSAHRTFRSTVEQGLLTPGKTPASHKKSICDPSPTSRNLFPPRCLRDIEIYTDPENRPFVLGLDENDNPFHDKPGTSNSQAPTKPSTRSQSRTKPHETDRKDGIFCVFRGKKVFRKFHQELDTEADEDGDDLGLFAARPDLLADNPDLVRGSPSRSAKPRALFGVQRKHHNAAEEDGTDEEDHAMAESSTPTATVMGPPDAPAAPAAPSPTRLLRSAARYDQNQLDVTPSVKTQAKKRISPFDYWQRKKQSPDEQADSSPASVKRDADSVGSPEAPTAKKTRGTHSRAGASSTPKV</sequence>
<reference evidence="2" key="1">
    <citation type="submission" date="2022-11" db="EMBL/GenBank/DDBJ databases">
        <authorList>
            <person name="Petersen C."/>
        </authorList>
    </citation>
    <scope>NUCLEOTIDE SEQUENCE</scope>
    <source>
        <strain evidence="2">IBT 34128</strain>
    </source>
</reference>
<accession>A0A9W9F8M4</accession>
<evidence type="ECO:0000313" key="3">
    <source>
        <dbReference type="Proteomes" id="UP001141434"/>
    </source>
</evidence>
<name>A0A9W9F8M4_9EURO</name>
<feature type="region of interest" description="Disordered" evidence="1">
    <location>
        <begin position="140"/>
        <end position="161"/>
    </location>
</feature>
<feature type="compositionally biased region" description="Pro residues" evidence="1">
    <location>
        <begin position="1"/>
        <end position="10"/>
    </location>
</feature>
<feature type="region of interest" description="Disordered" evidence="1">
    <location>
        <begin position="291"/>
        <end position="421"/>
    </location>
</feature>
<feature type="region of interest" description="Disordered" evidence="1">
    <location>
        <begin position="184"/>
        <end position="227"/>
    </location>
</feature>
<feature type="compositionally biased region" description="Polar residues" evidence="1">
    <location>
        <begin position="30"/>
        <end position="51"/>
    </location>
</feature>
<feature type="compositionally biased region" description="Low complexity" evidence="1">
    <location>
        <begin position="11"/>
        <end position="20"/>
    </location>
</feature>
<comment type="caution">
    <text evidence="2">The sequence shown here is derived from an EMBL/GenBank/DDBJ whole genome shotgun (WGS) entry which is preliminary data.</text>
</comment>
<reference evidence="2" key="2">
    <citation type="journal article" date="2023" name="IMA Fungus">
        <title>Comparative genomic study of the Penicillium genus elucidates a diverse pangenome and 15 lateral gene transfer events.</title>
        <authorList>
            <person name="Petersen C."/>
            <person name="Sorensen T."/>
            <person name="Nielsen M.R."/>
            <person name="Sondergaard T.E."/>
            <person name="Sorensen J.L."/>
            <person name="Fitzpatrick D.A."/>
            <person name="Frisvad J.C."/>
            <person name="Nielsen K.L."/>
        </authorList>
    </citation>
    <scope>NUCLEOTIDE SEQUENCE</scope>
    <source>
        <strain evidence="2">IBT 34128</strain>
    </source>
</reference>
<dbReference type="Proteomes" id="UP001141434">
    <property type="component" value="Unassembled WGS sequence"/>
</dbReference>
<dbReference type="EMBL" id="JAPMSZ010000007">
    <property type="protein sequence ID" value="KAJ5095479.1"/>
    <property type="molecule type" value="Genomic_DNA"/>
</dbReference>
<feature type="region of interest" description="Disordered" evidence="1">
    <location>
        <begin position="1"/>
        <end position="111"/>
    </location>
</feature>
<feature type="compositionally biased region" description="Pro residues" evidence="1">
    <location>
        <begin position="324"/>
        <end position="333"/>
    </location>
</feature>
<feature type="compositionally biased region" description="Polar residues" evidence="1">
    <location>
        <begin position="200"/>
        <end position="217"/>
    </location>
</feature>
<dbReference type="GeneID" id="81394585"/>
<keyword evidence="3" id="KW-1185">Reference proteome</keyword>
<gene>
    <name evidence="2" type="ORF">NUU61_004835</name>
</gene>